<dbReference type="InterPro" id="IPR035513">
    <property type="entry name" value="Invertase/methylesterase_inhib"/>
</dbReference>
<feature type="domain" description="Pectinesterase inhibitor" evidence="2">
    <location>
        <begin position="327"/>
        <end position="471"/>
    </location>
</feature>
<sequence length="480" mass="52362">MKFLMANPKSLLVNNVKAVAENALEMARTETADTSSFFAALLKRKDINPASKAALESCSSFFKQAVTFLNLDGLAGGTATLDLHYALDKATECKSELSAANVSIKCVAEKLEEWTNFYSIASAAATIPTELVSKVCAQTENSSYEICMKFLMANPKSLLVNNVKAVAENALDMARRETADTSSFFAALLKRKDINPASKAALESCSSFFEQAVTFFNLDGLAGGTATLDLHYALDKATECKSELSAANVSIKCVAEKLEEWRNFYSIASAAVREFTLSHIYLSFYTDFYLNFPSGLMVLRLNTSVVFFAAFALFLFLHFPSQTEATIPTELVSKVCAQTENSSYEICMKFLMANPKSLLVNNVKAVAENALEMAKRETADTSSFFAALLKRKDMNPASKAALVRCSSHFKQAVTFLNLDGLAGGTATLDLHYALDKATECKSELSAANVSIKCVAEKLEEWRNFYSIASAAVRAVENPED</sequence>
<evidence type="ECO:0000313" key="3">
    <source>
        <dbReference type="EMBL" id="KAF9681537.1"/>
    </source>
</evidence>
<accession>A0A835K6E4</accession>
<organism evidence="3 4">
    <name type="scientific">Salix dunnii</name>
    <dbReference type="NCBI Taxonomy" id="1413687"/>
    <lineage>
        <taxon>Eukaryota</taxon>
        <taxon>Viridiplantae</taxon>
        <taxon>Streptophyta</taxon>
        <taxon>Embryophyta</taxon>
        <taxon>Tracheophyta</taxon>
        <taxon>Spermatophyta</taxon>
        <taxon>Magnoliopsida</taxon>
        <taxon>eudicotyledons</taxon>
        <taxon>Gunneridae</taxon>
        <taxon>Pentapetalae</taxon>
        <taxon>rosids</taxon>
        <taxon>fabids</taxon>
        <taxon>Malpighiales</taxon>
        <taxon>Salicaceae</taxon>
        <taxon>Saliceae</taxon>
        <taxon>Salix</taxon>
    </lineage>
</organism>
<protein>
    <recommendedName>
        <fullName evidence="2">Pectinesterase inhibitor domain-containing protein</fullName>
    </recommendedName>
</protein>
<dbReference type="GO" id="GO:0004857">
    <property type="term" value="F:enzyme inhibitor activity"/>
    <property type="evidence" value="ECO:0007669"/>
    <property type="project" value="InterPro"/>
</dbReference>
<feature type="transmembrane region" description="Helical" evidence="1">
    <location>
        <begin position="298"/>
        <end position="319"/>
    </location>
</feature>
<keyword evidence="4" id="KW-1185">Reference proteome</keyword>
<dbReference type="PANTHER" id="PTHR31890:SF11">
    <property type="entry name" value="PECTINESTERASE INHIBITOR DOMAIN-CONTAINING PROTEIN"/>
    <property type="match status" value="1"/>
</dbReference>
<comment type="caution">
    <text evidence="3">The sequence shown here is derived from an EMBL/GenBank/DDBJ whole genome shotgun (WGS) entry which is preliminary data.</text>
</comment>
<name>A0A835K6E4_9ROSI</name>
<keyword evidence="1" id="KW-0812">Transmembrane</keyword>
<evidence type="ECO:0000256" key="1">
    <source>
        <dbReference type="SAM" id="Phobius"/>
    </source>
</evidence>
<dbReference type="InterPro" id="IPR006501">
    <property type="entry name" value="Pectinesterase_inhib_dom"/>
</dbReference>
<dbReference type="OrthoDB" id="847190at2759"/>
<dbReference type="CDD" id="cd14859">
    <property type="entry name" value="PMEI_like"/>
    <property type="match status" value="3"/>
</dbReference>
<evidence type="ECO:0000313" key="4">
    <source>
        <dbReference type="Proteomes" id="UP000657918"/>
    </source>
</evidence>
<feature type="domain" description="Pectinesterase inhibitor" evidence="2">
    <location>
        <begin position="127"/>
        <end position="271"/>
    </location>
</feature>
<proteinExistence type="predicted"/>
<evidence type="ECO:0000259" key="2">
    <source>
        <dbReference type="SMART" id="SM00856"/>
    </source>
</evidence>
<gene>
    <name evidence="3" type="ORF">SADUNF_Sadunf05G0011900</name>
</gene>
<dbReference type="SUPFAM" id="SSF101148">
    <property type="entry name" value="Plant invertase/pectin methylesterase inhibitor"/>
    <property type="match status" value="3"/>
</dbReference>
<dbReference type="EMBL" id="JADGMS010000005">
    <property type="protein sequence ID" value="KAF9681537.1"/>
    <property type="molecule type" value="Genomic_DNA"/>
</dbReference>
<dbReference type="Gene3D" id="1.20.140.40">
    <property type="entry name" value="Invertase/pectin methylesterase inhibitor family protein"/>
    <property type="match status" value="3"/>
</dbReference>
<keyword evidence="1" id="KW-0472">Membrane</keyword>
<dbReference type="SMART" id="SM00856">
    <property type="entry name" value="PMEI"/>
    <property type="match status" value="2"/>
</dbReference>
<reference evidence="3 4" key="1">
    <citation type="submission" date="2020-10" db="EMBL/GenBank/DDBJ databases">
        <title>Plant Genome Project.</title>
        <authorList>
            <person name="Zhang R.-G."/>
        </authorList>
    </citation>
    <scope>NUCLEOTIDE SEQUENCE [LARGE SCALE GENOMIC DNA]</scope>
    <source>
        <strain evidence="3">FAFU-HL-1</strain>
        <tissue evidence="3">Leaf</tissue>
    </source>
</reference>
<dbReference type="PANTHER" id="PTHR31890">
    <property type="entry name" value="PLANT INVERTASE/PECTIN METHYLESTERASE INHIBITOR SUPERFAMILY PROTEIN"/>
    <property type="match status" value="1"/>
</dbReference>
<dbReference type="Proteomes" id="UP000657918">
    <property type="component" value="Unassembled WGS sequence"/>
</dbReference>
<dbReference type="AlphaFoldDB" id="A0A835K6E4"/>
<dbReference type="NCBIfam" id="TIGR01614">
    <property type="entry name" value="PME_inhib"/>
    <property type="match status" value="2"/>
</dbReference>
<keyword evidence="1" id="KW-1133">Transmembrane helix</keyword>